<proteinExistence type="predicted"/>
<keyword evidence="2" id="KW-1185">Reference proteome</keyword>
<comment type="caution">
    <text evidence="1">The sequence shown here is derived from an EMBL/GenBank/DDBJ whole genome shotgun (WGS) entry which is preliminary data.</text>
</comment>
<accession>A0ACC2I0D0</accession>
<organism evidence="1 2">
    <name type="scientific">Boeremia exigua</name>
    <dbReference type="NCBI Taxonomy" id="749465"/>
    <lineage>
        <taxon>Eukaryota</taxon>
        <taxon>Fungi</taxon>
        <taxon>Dikarya</taxon>
        <taxon>Ascomycota</taxon>
        <taxon>Pezizomycotina</taxon>
        <taxon>Dothideomycetes</taxon>
        <taxon>Pleosporomycetidae</taxon>
        <taxon>Pleosporales</taxon>
        <taxon>Pleosporineae</taxon>
        <taxon>Didymellaceae</taxon>
        <taxon>Boeremia</taxon>
    </lineage>
</organism>
<name>A0ACC2I0D0_9PLEO</name>
<reference evidence="1" key="1">
    <citation type="submission" date="2022-11" db="EMBL/GenBank/DDBJ databases">
        <title>Genome Sequence of Boeremia exigua.</title>
        <authorList>
            <person name="Buettner E."/>
        </authorList>
    </citation>
    <scope>NUCLEOTIDE SEQUENCE</scope>
    <source>
        <strain evidence="1">CU02</strain>
    </source>
</reference>
<evidence type="ECO:0000313" key="1">
    <source>
        <dbReference type="EMBL" id="KAJ8108782.1"/>
    </source>
</evidence>
<dbReference type="EMBL" id="JAPHNI010000699">
    <property type="protein sequence ID" value="KAJ8108782.1"/>
    <property type="molecule type" value="Genomic_DNA"/>
</dbReference>
<sequence>MAPTFQNPIIRGFNPDPTVCVVPSSTPGGKPTYYLSTSTFEYFPGCAIYRSTDVLNWTLIGHALTRPSQLNLRTVEPGAGSWASTLRYRPDEKRWYLFNGVYHRYRPSSDERIFPRGFYVWTDDIDTDGSWSDPVYFDNPGFDQDVFWDDDGKTYLSTTVRIADRDPKSTLKDFAIHLSEIDLPTGTTLTPPVCIRQSKYGVAEGSHIMKKNGLYYLFVAEGGTEAGHQEWVYRSEKGVFGPWESQGKPLWYNGPDEEVQRTGHADLFEDEQGRWWGVFLGVRPVKDQDEYLEPQLGRETFLVKVDWIDGWPVFNDGKNIRFETEGRDEVTQLATQRTPDSTRWQATLSPETNALELGWYQKNTPLKPFHSFTERPGYLRLRGGPYDLSSPEAPYLLLRKQESYHDLFSTTLEFRPSQKGYEAGITVWWSMYSYASIGITLVAHNDNLVPTVIMRVPTGMAGDLFTTYPALENPSATQTFDVSRPSQLSAWATPTTYTLKLSQGSFECGFVCHVKNLCVMPPVGGAFTGVMFGVYSFGAWEPVLDPADFKDITIREQEYIRGGTSAQ</sequence>
<gene>
    <name evidence="1" type="ORF">OPT61_g7933</name>
</gene>
<evidence type="ECO:0000313" key="2">
    <source>
        <dbReference type="Proteomes" id="UP001153331"/>
    </source>
</evidence>
<dbReference type="Proteomes" id="UP001153331">
    <property type="component" value="Unassembled WGS sequence"/>
</dbReference>
<protein>
    <submittedName>
        <fullName evidence="1">Uncharacterized protein</fullName>
    </submittedName>
</protein>